<comment type="function">
    <text evidence="9">Part of the Sec protein translocase complex. Interacts with the SecYEG preprotein conducting channel. SecDF uses the proton motive force (PMF) to complete protein translocation after the ATP-dependent function of SecA.</text>
</comment>
<dbReference type="EMBL" id="PFBC01000015">
    <property type="protein sequence ID" value="PIR88131.1"/>
    <property type="molecule type" value="Genomic_DNA"/>
</dbReference>
<evidence type="ECO:0000256" key="4">
    <source>
        <dbReference type="ARBA" id="ARBA00022692"/>
    </source>
</evidence>
<evidence type="ECO:0000259" key="11">
    <source>
        <dbReference type="Pfam" id="PF21760"/>
    </source>
</evidence>
<feature type="domain" description="Protein export membrane protein SecD/SecF C-terminal" evidence="10">
    <location>
        <begin position="253"/>
        <end position="423"/>
    </location>
</feature>
<dbReference type="PANTHER" id="PTHR30081">
    <property type="entry name" value="PROTEIN-EXPORT MEMBRANE PROTEIN SEC"/>
    <property type="match status" value="1"/>
</dbReference>
<dbReference type="Pfam" id="PF21760">
    <property type="entry name" value="SecD_1st"/>
    <property type="match status" value="1"/>
</dbReference>
<dbReference type="InterPro" id="IPR022813">
    <property type="entry name" value="SecD/SecF_arch_bac"/>
</dbReference>
<dbReference type="Gene3D" id="3.30.1360.200">
    <property type="match status" value="1"/>
</dbReference>
<keyword evidence="5 9" id="KW-0653">Protein transport</keyword>
<dbReference type="NCBIfam" id="TIGR00916">
    <property type="entry name" value="2A0604s01"/>
    <property type="match status" value="1"/>
</dbReference>
<gene>
    <name evidence="9 13" type="primary">secD</name>
    <name evidence="13" type="ORF">COU10_00895</name>
</gene>
<dbReference type="SUPFAM" id="SSF82866">
    <property type="entry name" value="Multidrug efflux transporter AcrB transmembrane domain"/>
    <property type="match status" value="1"/>
</dbReference>
<dbReference type="InterPro" id="IPR054384">
    <property type="entry name" value="SecDF_P1_head"/>
</dbReference>
<organism evidence="13 14">
    <name type="scientific">Candidatus Harrisonbacteria bacterium CG10_big_fil_rev_8_21_14_0_10_45_28</name>
    <dbReference type="NCBI Taxonomy" id="1974586"/>
    <lineage>
        <taxon>Bacteria</taxon>
        <taxon>Candidatus Harrisoniibacteriota</taxon>
    </lineage>
</organism>
<feature type="transmembrane region" description="Helical" evidence="9">
    <location>
        <begin position="375"/>
        <end position="393"/>
    </location>
</feature>
<evidence type="ECO:0000256" key="9">
    <source>
        <dbReference type="HAMAP-Rule" id="MF_01463"/>
    </source>
</evidence>
<proteinExistence type="inferred from homology"/>
<keyword evidence="4 9" id="KW-0812">Transmembrane</keyword>
<dbReference type="Pfam" id="PF22599">
    <property type="entry name" value="SecDF_P1_head"/>
    <property type="match status" value="1"/>
</dbReference>
<dbReference type="NCBIfam" id="TIGR01129">
    <property type="entry name" value="secD"/>
    <property type="match status" value="1"/>
</dbReference>
<dbReference type="AlphaFoldDB" id="A0A2H0UP24"/>
<dbReference type="InterPro" id="IPR048631">
    <property type="entry name" value="SecD_1st"/>
</dbReference>
<dbReference type="InterPro" id="IPR001036">
    <property type="entry name" value="Acrflvin-R"/>
</dbReference>
<comment type="caution">
    <text evidence="13">The sequence shown here is derived from an EMBL/GenBank/DDBJ whole genome shotgun (WGS) entry which is preliminary data.</text>
</comment>
<keyword evidence="8 9" id="KW-0472">Membrane</keyword>
<evidence type="ECO:0000259" key="10">
    <source>
        <dbReference type="Pfam" id="PF02355"/>
    </source>
</evidence>
<reference evidence="14" key="1">
    <citation type="submission" date="2017-09" db="EMBL/GenBank/DDBJ databases">
        <title>Depth-based differentiation of microbial function through sediment-hosted aquifers and enrichment of novel symbionts in the deep terrestrial subsurface.</title>
        <authorList>
            <person name="Probst A.J."/>
            <person name="Ladd B."/>
            <person name="Jarett J.K."/>
            <person name="Geller-Mcgrath D.E."/>
            <person name="Sieber C.M.K."/>
            <person name="Emerson J.B."/>
            <person name="Anantharaman K."/>
            <person name="Thomas B.C."/>
            <person name="Malmstrom R."/>
            <person name="Stieglmeier M."/>
            <person name="Klingl A."/>
            <person name="Woyke T."/>
            <person name="Ryan C.M."/>
            <person name="Banfield J.F."/>
        </authorList>
    </citation>
    <scope>NUCLEOTIDE SEQUENCE [LARGE SCALE GENOMIC DNA]</scope>
</reference>
<comment type="caution">
    <text evidence="9">Lacks conserved residue(s) required for the propagation of feature annotation.</text>
</comment>
<evidence type="ECO:0000256" key="7">
    <source>
        <dbReference type="ARBA" id="ARBA00023010"/>
    </source>
</evidence>
<accession>A0A2H0UP24</accession>
<feature type="domain" description="Protein translocase subunit SecDF P1" evidence="11">
    <location>
        <begin position="67"/>
        <end position="124"/>
    </location>
</feature>
<evidence type="ECO:0000256" key="3">
    <source>
        <dbReference type="ARBA" id="ARBA00022475"/>
    </source>
</evidence>
<evidence type="ECO:0000313" key="14">
    <source>
        <dbReference type="Proteomes" id="UP000230903"/>
    </source>
</evidence>
<evidence type="ECO:0000256" key="6">
    <source>
        <dbReference type="ARBA" id="ARBA00022989"/>
    </source>
</evidence>
<protein>
    <recommendedName>
        <fullName evidence="9">Protein translocase subunit SecD</fullName>
    </recommendedName>
</protein>
<dbReference type="Pfam" id="PF02355">
    <property type="entry name" value="SecD_SecF_C"/>
    <property type="match status" value="1"/>
</dbReference>
<dbReference type="Gene3D" id="3.30.70.3400">
    <property type="match status" value="1"/>
</dbReference>
<keyword evidence="3 9" id="KW-1003">Cell membrane</keyword>
<feature type="transmembrane region" description="Helical" evidence="9">
    <location>
        <begin position="296"/>
        <end position="316"/>
    </location>
</feature>
<feature type="transmembrane region" description="Helical" evidence="9">
    <location>
        <begin position="273"/>
        <end position="291"/>
    </location>
</feature>
<dbReference type="HAMAP" id="MF_01463_B">
    <property type="entry name" value="SecD_B"/>
    <property type="match status" value="1"/>
</dbReference>
<dbReference type="GO" id="GO:0043952">
    <property type="term" value="P:protein transport by the Sec complex"/>
    <property type="evidence" value="ECO:0007669"/>
    <property type="project" value="UniProtKB-UniRule"/>
</dbReference>
<dbReference type="GO" id="GO:0015450">
    <property type="term" value="F:protein-transporting ATPase activity"/>
    <property type="evidence" value="ECO:0007669"/>
    <property type="project" value="InterPro"/>
</dbReference>
<dbReference type="Proteomes" id="UP000230903">
    <property type="component" value="Unassembled WGS sequence"/>
</dbReference>
<sequence>MYKKKAAILLVIILVATVVGAFFINPNSLGRFRPWRLGLDLVGGSHLIYEVDMSSVASTDRDAVMNGLRDVIERRVNLFGVSEPQVLTEKVGESYRLVVELAGISDISQAILQIGETPFLVFAEQVSAGLPAGVQFETESGQPVEVTSEPEWQPSDLTGRYVKGAQFALSDVTRQPEIYLEFNSEGAGLFEELTGKNIGSPLAIFLDGALLTAPTVQGRIAGGKAQITGQFTIEEARSLVERFNAGALPAPIRLVSQETIGASLGQGSLTTTLWAGLLGTLLVILFMLIYYRRFGIYASVALIIYIILLGSVFKLLGVTLTLAGIAGIVLSIGMAVDANILIFERSFEELKKGSAKETAISEGFRRAWPSIRDSNLTTIITAVILYSFTSSFVKGFAVALLLGVIISMFSAITITKSLLTAFTKNKTA</sequence>
<dbReference type="PANTHER" id="PTHR30081:SF1">
    <property type="entry name" value="PROTEIN TRANSLOCASE SUBUNIT SECD"/>
    <property type="match status" value="1"/>
</dbReference>
<dbReference type="GO" id="GO:0005886">
    <property type="term" value="C:plasma membrane"/>
    <property type="evidence" value="ECO:0007669"/>
    <property type="project" value="UniProtKB-SubCell"/>
</dbReference>
<feature type="transmembrane region" description="Helical" evidence="9">
    <location>
        <begin position="399"/>
        <end position="419"/>
    </location>
</feature>
<feature type="transmembrane region" description="Helical" evidence="9">
    <location>
        <begin position="322"/>
        <end position="343"/>
    </location>
</feature>
<name>A0A2H0UP24_9BACT</name>
<dbReference type="GO" id="GO:0065002">
    <property type="term" value="P:intracellular protein transmembrane transport"/>
    <property type="evidence" value="ECO:0007669"/>
    <property type="project" value="UniProtKB-UniRule"/>
</dbReference>
<feature type="domain" description="SecDF P1 head subdomain" evidence="12">
    <location>
        <begin position="156"/>
        <end position="250"/>
    </location>
</feature>
<evidence type="ECO:0000256" key="1">
    <source>
        <dbReference type="ARBA" id="ARBA00004651"/>
    </source>
</evidence>
<dbReference type="InterPro" id="IPR005791">
    <property type="entry name" value="SecD"/>
</dbReference>
<comment type="subcellular location">
    <subcellularLocation>
        <location evidence="1 9">Cell membrane</location>
        <topology evidence="1 9">Multi-pass membrane protein</topology>
    </subcellularLocation>
</comment>
<evidence type="ECO:0000256" key="5">
    <source>
        <dbReference type="ARBA" id="ARBA00022927"/>
    </source>
</evidence>
<evidence type="ECO:0000256" key="2">
    <source>
        <dbReference type="ARBA" id="ARBA00022448"/>
    </source>
</evidence>
<comment type="similarity">
    <text evidence="9">Belongs to the SecD/SecF family. SecD subfamily.</text>
</comment>
<evidence type="ECO:0000259" key="12">
    <source>
        <dbReference type="Pfam" id="PF22599"/>
    </source>
</evidence>
<dbReference type="InterPro" id="IPR048634">
    <property type="entry name" value="SecD_SecF_C"/>
</dbReference>
<evidence type="ECO:0000313" key="13">
    <source>
        <dbReference type="EMBL" id="PIR88131.1"/>
    </source>
</evidence>
<evidence type="ECO:0000256" key="8">
    <source>
        <dbReference type="ARBA" id="ARBA00023136"/>
    </source>
</evidence>
<dbReference type="GO" id="GO:0006605">
    <property type="term" value="P:protein targeting"/>
    <property type="evidence" value="ECO:0007669"/>
    <property type="project" value="UniProtKB-UniRule"/>
</dbReference>
<comment type="subunit">
    <text evidence="9">Forms a complex with SecF. Part of the essential Sec protein translocation apparatus which comprises SecA, SecYEG and auxiliary proteins SecDF. Other proteins may also be involved.</text>
</comment>
<keyword evidence="6 9" id="KW-1133">Transmembrane helix</keyword>
<keyword evidence="7 9" id="KW-0811">Translocation</keyword>
<dbReference type="PRINTS" id="PR00702">
    <property type="entry name" value="ACRIFLAVINRP"/>
</dbReference>
<dbReference type="Gene3D" id="1.20.1640.10">
    <property type="entry name" value="Multidrug efflux transporter AcrB transmembrane domain"/>
    <property type="match status" value="1"/>
</dbReference>
<dbReference type="InterPro" id="IPR055344">
    <property type="entry name" value="SecD_SecF_C_bact"/>
</dbReference>
<keyword evidence="2 9" id="KW-0813">Transport</keyword>